<accession>A0AAV2Q6P3</accession>
<proteinExistence type="predicted"/>
<dbReference type="GO" id="GO:0016020">
    <property type="term" value="C:membrane"/>
    <property type="evidence" value="ECO:0007669"/>
    <property type="project" value="UniProtKB-SubCell"/>
</dbReference>
<keyword evidence="3 6" id="KW-1133">Transmembrane helix</keyword>
<feature type="transmembrane region" description="Helical" evidence="6">
    <location>
        <begin position="295"/>
        <end position="316"/>
    </location>
</feature>
<dbReference type="AlphaFoldDB" id="A0AAV2Q6P3"/>
<evidence type="ECO:0000256" key="2">
    <source>
        <dbReference type="ARBA" id="ARBA00022692"/>
    </source>
</evidence>
<dbReference type="SUPFAM" id="SSF81321">
    <property type="entry name" value="Family A G protein-coupled receptor-like"/>
    <property type="match status" value="1"/>
</dbReference>
<name>A0AAV2Q6P3_MEGNR</name>
<dbReference type="PROSITE" id="PS50261">
    <property type="entry name" value="G_PROTEIN_RECEP_F2_4"/>
    <property type="match status" value="1"/>
</dbReference>
<keyword evidence="4 6" id="KW-0472">Membrane</keyword>
<evidence type="ECO:0000313" key="8">
    <source>
        <dbReference type="EMBL" id="CAL4069890.1"/>
    </source>
</evidence>
<feature type="transmembrane region" description="Helical" evidence="6">
    <location>
        <begin position="223"/>
        <end position="248"/>
    </location>
</feature>
<comment type="caution">
    <text evidence="8">The sequence shown here is derived from an EMBL/GenBank/DDBJ whole genome shotgun (WGS) entry which is preliminary data.</text>
</comment>
<gene>
    <name evidence="8" type="ORF">MNOR_LOCUS8118</name>
</gene>
<dbReference type="InterPro" id="IPR000832">
    <property type="entry name" value="GPCR_2_secretin-like"/>
</dbReference>
<dbReference type="EMBL" id="CAXKWB010003704">
    <property type="protein sequence ID" value="CAL4069890.1"/>
    <property type="molecule type" value="Genomic_DNA"/>
</dbReference>
<dbReference type="PANTHER" id="PTHR45902:SF5">
    <property type="entry name" value="G-PROTEIN COUPLED RECEPTORS FAMILY 2 PROFILE 2 DOMAIN-CONTAINING PROTEIN"/>
    <property type="match status" value="1"/>
</dbReference>
<organism evidence="8 9">
    <name type="scientific">Meganyctiphanes norvegica</name>
    <name type="common">Northern krill</name>
    <name type="synonym">Thysanopoda norvegica</name>
    <dbReference type="NCBI Taxonomy" id="48144"/>
    <lineage>
        <taxon>Eukaryota</taxon>
        <taxon>Metazoa</taxon>
        <taxon>Ecdysozoa</taxon>
        <taxon>Arthropoda</taxon>
        <taxon>Crustacea</taxon>
        <taxon>Multicrustacea</taxon>
        <taxon>Malacostraca</taxon>
        <taxon>Eumalacostraca</taxon>
        <taxon>Eucarida</taxon>
        <taxon>Euphausiacea</taxon>
        <taxon>Euphausiidae</taxon>
        <taxon>Meganyctiphanes</taxon>
    </lineage>
</organism>
<feature type="transmembrane region" description="Helical" evidence="6">
    <location>
        <begin position="92"/>
        <end position="112"/>
    </location>
</feature>
<comment type="subcellular location">
    <subcellularLocation>
        <location evidence="1">Membrane</location>
        <topology evidence="1">Multi-pass membrane protein</topology>
    </subcellularLocation>
</comment>
<feature type="domain" description="G-protein coupled receptors family 2 profile 2" evidence="7">
    <location>
        <begin position="54"/>
        <end position="318"/>
    </location>
</feature>
<evidence type="ECO:0000313" key="9">
    <source>
        <dbReference type="Proteomes" id="UP001497623"/>
    </source>
</evidence>
<evidence type="ECO:0000256" key="5">
    <source>
        <dbReference type="SAM" id="MobiDB-lite"/>
    </source>
</evidence>
<feature type="region of interest" description="Disordered" evidence="5">
    <location>
        <begin position="349"/>
        <end position="372"/>
    </location>
</feature>
<sequence>MVLIPSFGSSVLINIMKTNNTSSIFLETENVTNIEQNITQIANNLSLESSDNSTWKYWLITTLAGLASLFLLIYLILFLIKPDSKKLSNKVLASFSLGLFAVNFLGLFLPYVDNISDTVCFVSGASMYYISLCRYCWMNLMAFDVWRAMRLSTSKLRRSTGSQRRRFYAYCACGWCLPLPAFIGMISLQFAHSETLPKDMIPFSWDPSEKQHCNLFNVKLLSIFYYGPIAVSFLLNIVFFSLTAQVMYNAKKGAINSTNSELTIQFKMYIRLAVLLGVVCICFLVMGKSHVYDEVHIVVAFLNFVQATAILICFGFRRPSTLDRSSTIKSSSIDARSFRRKLSSTSSKGTAELSLSSSSEGGRHQSFRNKKSSNISKHSLVKMGPLEQLESNKQQVITEELTNQITVLE</sequence>
<evidence type="ECO:0000256" key="3">
    <source>
        <dbReference type="ARBA" id="ARBA00022989"/>
    </source>
</evidence>
<dbReference type="PANTHER" id="PTHR45902">
    <property type="entry name" value="LATROPHILIN RECEPTOR-LIKE PROTEIN A"/>
    <property type="match status" value="1"/>
</dbReference>
<evidence type="ECO:0000256" key="4">
    <source>
        <dbReference type="ARBA" id="ARBA00023136"/>
    </source>
</evidence>
<dbReference type="Proteomes" id="UP001497623">
    <property type="component" value="Unassembled WGS sequence"/>
</dbReference>
<dbReference type="GO" id="GO:0004930">
    <property type="term" value="F:G protein-coupled receptor activity"/>
    <property type="evidence" value="ECO:0007669"/>
    <property type="project" value="InterPro"/>
</dbReference>
<feature type="transmembrane region" description="Helical" evidence="6">
    <location>
        <begin position="167"/>
        <end position="190"/>
    </location>
</feature>
<keyword evidence="9" id="KW-1185">Reference proteome</keyword>
<reference evidence="8 9" key="1">
    <citation type="submission" date="2024-05" db="EMBL/GenBank/DDBJ databases">
        <authorList>
            <person name="Wallberg A."/>
        </authorList>
    </citation>
    <scope>NUCLEOTIDE SEQUENCE [LARGE SCALE GENOMIC DNA]</scope>
</reference>
<feature type="transmembrane region" description="Helical" evidence="6">
    <location>
        <begin position="269"/>
        <end position="289"/>
    </location>
</feature>
<dbReference type="Gene3D" id="1.20.1070.10">
    <property type="entry name" value="Rhodopsin 7-helix transmembrane proteins"/>
    <property type="match status" value="1"/>
</dbReference>
<evidence type="ECO:0000259" key="7">
    <source>
        <dbReference type="PROSITE" id="PS50261"/>
    </source>
</evidence>
<keyword evidence="2 6" id="KW-0812">Transmembrane</keyword>
<evidence type="ECO:0000256" key="6">
    <source>
        <dbReference type="SAM" id="Phobius"/>
    </source>
</evidence>
<protein>
    <recommendedName>
        <fullName evidence="7">G-protein coupled receptors family 2 profile 2 domain-containing protein</fullName>
    </recommendedName>
</protein>
<feature type="transmembrane region" description="Helical" evidence="6">
    <location>
        <begin position="57"/>
        <end position="80"/>
    </location>
</feature>
<dbReference type="InterPro" id="IPR017981">
    <property type="entry name" value="GPCR_2-like_7TM"/>
</dbReference>
<feature type="transmembrane region" description="Helical" evidence="6">
    <location>
        <begin position="127"/>
        <end position="146"/>
    </location>
</feature>
<dbReference type="InterPro" id="IPR053231">
    <property type="entry name" value="GPCR_LN-TM7"/>
</dbReference>
<dbReference type="Pfam" id="PF00002">
    <property type="entry name" value="7tm_2"/>
    <property type="match status" value="1"/>
</dbReference>
<evidence type="ECO:0000256" key="1">
    <source>
        <dbReference type="ARBA" id="ARBA00004141"/>
    </source>
</evidence>
<dbReference type="GO" id="GO:0007166">
    <property type="term" value="P:cell surface receptor signaling pathway"/>
    <property type="evidence" value="ECO:0007669"/>
    <property type="project" value="InterPro"/>
</dbReference>